<accession>A0A6N2VTR4</accession>
<feature type="domain" description="Treble clef zinc finger" evidence="1">
    <location>
        <begin position="12"/>
        <end position="42"/>
    </location>
</feature>
<protein>
    <recommendedName>
        <fullName evidence="1">Treble clef zinc finger domain-containing protein</fullName>
    </recommendedName>
</protein>
<sequence>MSNSLSAVHPELIAEWSEKNLPLTPDNVTFGSNKKVWWKNDCGNGKGQISNFYNVCRYTWRHHRKDHHS</sequence>
<proteinExistence type="predicted"/>
<dbReference type="InterPro" id="IPR025487">
    <property type="entry name" value="DUF4379"/>
</dbReference>
<evidence type="ECO:0000259" key="1">
    <source>
        <dbReference type="Pfam" id="PF14311"/>
    </source>
</evidence>
<reference evidence="2" key="1">
    <citation type="submission" date="2019-11" db="EMBL/GenBank/DDBJ databases">
        <authorList>
            <person name="Feng L."/>
        </authorList>
    </citation>
    <scope>NUCLEOTIDE SEQUENCE</scope>
    <source>
        <strain evidence="2">CnexileLFYP112</strain>
    </source>
</reference>
<name>A0A6N2VTR4_9FIRM</name>
<dbReference type="Pfam" id="PF14311">
    <property type="entry name" value="DUF4379"/>
    <property type="match status" value="1"/>
</dbReference>
<organism evidence="2">
    <name type="scientific">[Clostridium] nexile</name>
    <dbReference type="NCBI Taxonomy" id="29361"/>
    <lineage>
        <taxon>Bacteria</taxon>
        <taxon>Bacillati</taxon>
        <taxon>Bacillota</taxon>
        <taxon>Clostridia</taxon>
        <taxon>Lachnospirales</taxon>
        <taxon>Lachnospiraceae</taxon>
        <taxon>Tyzzerella</taxon>
    </lineage>
</organism>
<evidence type="ECO:0000313" key="2">
    <source>
        <dbReference type="EMBL" id="VYT33835.1"/>
    </source>
</evidence>
<dbReference type="AlphaFoldDB" id="A0A6N2VTR4"/>
<gene>
    <name evidence="2" type="ORF">CNLFYP112_02914</name>
</gene>
<dbReference type="EMBL" id="CACRTG010000039">
    <property type="protein sequence ID" value="VYT33835.1"/>
    <property type="molecule type" value="Genomic_DNA"/>
</dbReference>